<dbReference type="Pfam" id="PF00571">
    <property type="entry name" value="CBS"/>
    <property type="match status" value="2"/>
</dbReference>
<keyword evidence="12" id="KW-1185">Reference proteome</keyword>
<dbReference type="SUPFAM" id="SSF161093">
    <property type="entry name" value="MgtE membrane domain-like"/>
    <property type="match status" value="1"/>
</dbReference>
<comment type="caution">
    <text evidence="11">The sequence shown here is derived from an EMBL/GenBank/DDBJ whole genome shotgun (WGS) entry which is preliminary data.</text>
</comment>
<dbReference type="NCBIfam" id="TIGR00400">
    <property type="entry name" value="mgtE"/>
    <property type="match status" value="1"/>
</dbReference>
<dbReference type="Gene3D" id="1.25.60.10">
    <property type="entry name" value="MgtE N-terminal domain-like"/>
    <property type="match status" value="1"/>
</dbReference>
<dbReference type="Pfam" id="PF01769">
    <property type="entry name" value="MgtE"/>
    <property type="match status" value="1"/>
</dbReference>
<keyword evidence="3 9" id="KW-0813">Transport</keyword>
<comment type="caution">
    <text evidence="9">Lacks conserved residue(s) required for the propagation of feature annotation.</text>
</comment>
<dbReference type="InterPro" id="IPR006668">
    <property type="entry name" value="Mg_transptr_MgtE_intracell_dom"/>
</dbReference>
<evidence type="ECO:0000256" key="4">
    <source>
        <dbReference type="ARBA" id="ARBA00022692"/>
    </source>
</evidence>
<dbReference type="SUPFAM" id="SSF54631">
    <property type="entry name" value="CBS-domain pair"/>
    <property type="match status" value="1"/>
</dbReference>
<keyword evidence="9" id="KW-0479">Metal-binding</keyword>
<sequence length="461" mass="50083">MTPPSEETPPEETEAWETLDEALQAQDTVLTKSILDGLEAEDQARAVSLLSQENREALLVTLPSKDFAQLLQELPEAQAVELLETLPSEQTAAAVECLPAETSSRLLRELEDQDSAQILHEIQDGESLSELKARLEYPEGCAGSLMRGSPVSFPQETTVQELLNDLYNHADDYSDRDIQYLYVVDEEKRLVGVLQLRQLFWAPRSKTIGELMIPDPLSVSDQMDFHDLAEIFTKRAFLGLPVVDDAGRLVGVVPRDTVQRETSDEQTEQYLQSQGIVDGEELRSMPLFDRCRKRLAWLAPNIVLNLAAASVIAANEATLQEVIALAVFLPIVSDMSGCSGNQAVAVSIRELTLGILKPKDFVRVLSKEGLVGIINGSLLGILLGVVAAIWKGNLVLGAVVASALALNTVLSVLLGGLVPLFLKSRKVDPALASGPILTTCTDMCGFFLVLSLASAVLDKLT</sequence>
<dbReference type="CDD" id="cd04606">
    <property type="entry name" value="CBS_pair_Mg_transporter"/>
    <property type="match status" value="1"/>
</dbReference>
<keyword evidence="8" id="KW-0129">CBS domain</keyword>
<dbReference type="PANTHER" id="PTHR41394">
    <property type="entry name" value="MAGNESIUM TRANSPORTER MGTE"/>
    <property type="match status" value="1"/>
</dbReference>
<feature type="transmembrane region" description="Helical" evidence="9">
    <location>
        <begin position="369"/>
        <end position="390"/>
    </location>
</feature>
<dbReference type="InterPro" id="IPR038076">
    <property type="entry name" value="MgtE_N_sf"/>
</dbReference>
<protein>
    <recommendedName>
        <fullName evidence="9">Magnesium transporter MgtE</fullName>
    </recommendedName>
</protein>
<evidence type="ECO:0000256" key="9">
    <source>
        <dbReference type="RuleBase" id="RU362011"/>
    </source>
</evidence>
<dbReference type="PANTHER" id="PTHR41394:SF5">
    <property type="entry name" value="SLC41A_MGTE INTEGRAL MEMBRANE DOMAIN-CONTAINING PROTEIN"/>
    <property type="match status" value="1"/>
</dbReference>
<organism evidence="11 12">
    <name type="scientific">Roseibacillus persicicus</name>
    <dbReference type="NCBI Taxonomy" id="454148"/>
    <lineage>
        <taxon>Bacteria</taxon>
        <taxon>Pseudomonadati</taxon>
        <taxon>Verrucomicrobiota</taxon>
        <taxon>Verrucomicrobiia</taxon>
        <taxon>Verrucomicrobiales</taxon>
        <taxon>Verrucomicrobiaceae</taxon>
        <taxon>Roseibacillus</taxon>
    </lineage>
</organism>
<dbReference type="GO" id="GO:0015095">
    <property type="term" value="F:magnesium ion transmembrane transporter activity"/>
    <property type="evidence" value="ECO:0007669"/>
    <property type="project" value="UniProtKB-UniRule"/>
</dbReference>
<evidence type="ECO:0000256" key="7">
    <source>
        <dbReference type="ARBA" id="ARBA00023136"/>
    </source>
</evidence>
<dbReference type="SMART" id="SM00116">
    <property type="entry name" value="CBS"/>
    <property type="match status" value="2"/>
</dbReference>
<reference evidence="11" key="2">
    <citation type="submission" date="2020-09" db="EMBL/GenBank/DDBJ databases">
        <authorList>
            <person name="Sun Q."/>
            <person name="Kim S."/>
        </authorList>
    </citation>
    <scope>NUCLEOTIDE SEQUENCE</scope>
    <source>
        <strain evidence="11">KCTC 12988</strain>
    </source>
</reference>
<keyword evidence="6 9" id="KW-1133">Transmembrane helix</keyword>
<dbReference type="Proteomes" id="UP000644507">
    <property type="component" value="Unassembled WGS sequence"/>
</dbReference>
<dbReference type="AlphaFoldDB" id="A0A918WJA2"/>
<evidence type="ECO:0000259" key="10">
    <source>
        <dbReference type="PROSITE" id="PS51371"/>
    </source>
</evidence>
<reference evidence="11" key="1">
    <citation type="journal article" date="2014" name="Int. J. Syst. Evol. Microbiol.">
        <title>Complete genome sequence of Corynebacterium casei LMG S-19264T (=DSM 44701T), isolated from a smear-ripened cheese.</title>
        <authorList>
            <consortium name="US DOE Joint Genome Institute (JGI-PGF)"/>
            <person name="Walter F."/>
            <person name="Albersmeier A."/>
            <person name="Kalinowski J."/>
            <person name="Ruckert C."/>
        </authorList>
    </citation>
    <scope>NUCLEOTIDE SEQUENCE</scope>
    <source>
        <strain evidence="11">KCTC 12988</strain>
    </source>
</reference>
<evidence type="ECO:0000313" key="11">
    <source>
        <dbReference type="EMBL" id="GHC48078.1"/>
    </source>
</evidence>
<comment type="similarity">
    <text evidence="2 9">Belongs to the SLC41A transporter family.</text>
</comment>
<comment type="subcellular location">
    <subcellularLocation>
        <location evidence="9">Cell membrane</location>
        <topology evidence="9">Multi-pass membrane protein</topology>
    </subcellularLocation>
    <subcellularLocation>
        <location evidence="1">Membrane</location>
        <topology evidence="1">Multi-pass membrane protein</topology>
    </subcellularLocation>
</comment>
<dbReference type="GO" id="GO:0005886">
    <property type="term" value="C:plasma membrane"/>
    <property type="evidence" value="ECO:0007669"/>
    <property type="project" value="UniProtKB-SubCell"/>
</dbReference>
<dbReference type="Gene3D" id="3.10.580.10">
    <property type="entry name" value="CBS-domain"/>
    <property type="match status" value="1"/>
</dbReference>
<feature type="domain" description="CBS" evidence="10">
    <location>
        <begin position="146"/>
        <end position="211"/>
    </location>
</feature>
<evidence type="ECO:0000256" key="8">
    <source>
        <dbReference type="PROSITE-ProRule" id="PRU00703"/>
    </source>
</evidence>
<dbReference type="EMBL" id="BMXI01000004">
    <property type="protein sequence ID" value="GHC48078.1"/>
    <property type="molecule type" value="Genomic_DNA"/>
</dbReference>
<dbReference type="InterPro" id="IPR036739">
    <property type="entry name" value="SLC41_membr_dom_sf"/>
</dbReference>
<gene>
    <name evidence="11" type="primary">ykoK</name>
    <name evidence="11" type="ORF">GCM10007100_12400</name>
</gene>
<keyword evidence="5 9" id="KW-0460">Magnesium</keyword>
<evidence type="ECO:0000256" key="6">
    <source>
        <dbReference type="ARBA" id="ARBA00022989"/>
    </source>
</evidence>
<dbReference type="InterPro" id="IPR000644">
    <property type="entry name" value="CBS_dom"/>
</dbReference>
<evidence type="ECO:0000256" key="1">
    <source>
        <dbReference type="ARBA" id="ARBA00004141"/>
    </source>
</evidence>
<dbReference type="GO" id="GO:0046872">
    <property type="term" value="F:metal ion binding"/>
    <property type="evidence" value="ECO:0007669"/>
    <property type="project" value="UniProtKB-KW"/>
</dbReference>
<dbReference type="Pfam" id="PF03448">
    <property type="entry name" value="MgtE_N"/>
    <property type="match status" value="1"/>
</dbReference>
<dbReference type="SMART" id="SM00924">
    <property type="entry name" value="MgtE_N"/>
    <property type="match status" value="1"/>
</dbReference>
<name>A0A918WJA2_9BACT</name>
<evidence type="ECO:0000256" key="3">
    <source>
        <dbReference type="ARBA" id="ARBA00022448"/>
    </source>
</evidence>
<comment type="subunit">
    <text evidence="9">Homodimer.</text>
</comment>
<feature type="transmembrane region" description="Helical" evidence="9">
    <location>
        <begin position="434"/>
        <end position="457"/>
    </location>
</feature>
<dbReference type="SUPFAM" id="SSF158791">
    <property type="entry name" value="MgtE N-terminal domain-like"/>
    <property type="match status" value="1"/>
</dbReference>
<dbReference type="InterPro" id="IPR006667">
    <property type="entry name" value="SLC41_membr_dom"/>
</dbReference>
<dbReference type="RefSeq" id="WP_189568389.1">
    <property type="nucleotide sequence ID" value="NZ_BMXI01000004.1"/>
</dbReference>
<feature type="transmembrane region" description="Helical" evidence="9">
    <location>
        <begin position="396"/>
        <end position="422"/>
    </location>
</feature>
<dbReference type="InterPro" id="IPR006669">
    <property type="entry name" value="MgtE_transporter"/>
</dbReference>
<evidence type="ECO:0000256" key="2">
    <source>
        <dbReference type="ARBA" id="ARBA00009749"/>
    </source>
</evidence>
<evidence type="ECO:0000256" key="5">
    <source>
        <dbReference type="ARBA" id="ARBA00022842"/>
    </source>
</evidence>
<dbReference type="PROSITE" id="PS51371">
    <property type="entry name" value="CBS"/>
    <property type="match status" value="2"/>
</dbReference>
<accession>A0A918WJA2</accession>
<keyword evidence="7 9" id="KW-0472">Membrane</keyword>
<proteinExistence type="inferred from homology"/>
<keyword evidence="9" id="KW-1003">Cell membrane</keyword>
<evidence type="ECO:0000313" key="12">
    <source>
        <dbReference type="Proteomes" id="UP000644507"/>
    </source>
</evidence>
<keyword evidence="4 9" id="KW-0812">Transmembrane</keyword>
<dbReference type="InterPro" id="IPR046342">
    <property type="entry name" value="CBS_dom_sf"/>
</dbReference>
<comment type="function">
    <text evidence="9">Acts as a magnesium transporter.</text>
</comment>
<feature type="domain" description="CBS" evidence="10">
    <location>
        <begin position="212"/>
        <end position="268"/>
    </location>
</feature>
<dbReference type="Gene3D" id="1.10.357.20">
    <property type="entry name" value="SLC41 divalent cation transporters, integral membrane domain"/>
    <property type="match status" value="1"/>
</dbReference>